<dbReference type="STRING" id="300112.A0A4S2KU28"/>
<evidence type="ECO:0000256" key="1">
    <source>
        <dbReference type="ARBA" id="ARBA00004651"/>
    </source>
</evidence>
<dbReference type="Pfam" id="PF00083">
    <property type="entry name" value="Sugar_tr"/>
    <property type="match status" value="1"/>
</dbReference>
<dbReference type="PROSITE" id="PS50850">
    <property type="entry name" value="MFS"/>
    <property type="match status" value="1"/>
</dbReference>
<keyword evidence="2" id="KW-0813">Transport</keyword>
<dbReference type="PANTHER" id="PTHR48021:SF68">
    <property type="entry name" value="MAJOR FACILITATOR SUPERFAMILY (MFS) PROFILE DOMAIN-CONTAINING PROTEIN"/>
    <property type="match status" value="1"/>
</dbReference>
<name>A0A4S2KU28_9HYME</name>
<evidence type="ECO:0000256" key="8">
    <source>
        <dbReference type="SAM" id="Phobius"/>
    </source>
</evidence>
<feature type="transmembrane region" description="Helical" evidence="8">
    <location>
        <begin position="75"/>
        <end position="95"/>
    </location>
</feature>
<feature type="transmembrane region" description="Helical" evidence="8">
    <location>
        <begin position="437"/>
        <end position="455"/>
    </location>
</feature>
<evidence type="ECO:0000259" key="9">
    <source>
        <dbReference type="PROSITE" id="PS50850"/>
    </source>
</evidence>
<comment type="caution">
    <text evidence="10">The sequence shown here is derived from an EMBL/GenBank/DDBJ whole genome shotgun (WGS) entry which is preliminary data.</text>
</comment>
<feature type="transmembrane region" description="Helical" evidence="8">
    <location>
        <begin position="371"/>
        <end position="392"/>
    </location>
</feature>
<evidence type="ECO:0000256" key="3">
    <source>
        <dbReference type="ARBA" id="ARBA00022475"/>
    </source>
</evidence>
<organism evidence="10 11">
    <name type="scientific">Temnothorax longispinosus</name>
    <dbReference type="NCBI Taxonomy" id="300112"/>
    <lineage>
        <taxon>Eukaryota</taxon>
        <taxon>Metazoa</taxon>
        <taxon>Ecdysozoa</taxon>
        <taxon>Arthropoda</taxon>
        <taxon>Hexapoda</taxon>
        <taxon>Insecta</taxon>
        <taxon>Pterygota</taxon>
        <taxon>Neoptera</taxon>
        <taxon>Endopterygota</taxon>
        <taxon>Hymenoptera</taxon>
        <taxon>Apocrita</taxon>
        <taxon>Aculeata</taxon>
        <taxon>Formicoidea</taxon>
        <taxon>Formicidae</taxon>
        <taxon>Myrmicinae</taxon>
        <taxon>Temnothorax</taxon>
    </lineage>
</organism>
<dbReference type="AlphaFoldDB" id="A0A4S2KU28"/>
<dbReference type="Gene3D" id="1.20.1250.20">
    <property type="entry name" value="MFS general substrate transporter like domains"/>
    <property type="match status" value="1"/>
</dbReference>
<dbReference type="InterPro" id="IPR020846">
    <property type="entry name" value="MFS_dom"/>
</dbReference>
<dbReference type="SUPFAM" id="SSF103473">
    <property type="entry name" value="MFS general substrate transporter"/>
    <property type="match status" value="1"/>
</dbReference>
<dbReference type="EMBL" id="QBLH01000997">
    <property type="protein sequence ID" value="TGZ53563.1"/>
    <property type="molecule type" value="Genomic_DNA"/>
</dbReference>
<gene>
    <name evidence="10" type="ORF">DBV15_11401</name>
</gene>
<keyword evidence="3" id="KW-1003">Cell membrane</keyword>
<feature type="transmembrane region" description="Helical" evidence="8">
    <location>
        <begin position="161"/>
        <end position="183"/>
    </location>
</feature>
<feature type="transmembrane region" description="Helical" evidence="8">
    <location>
        <begin position="271"/>
        <end position="289"/>
    </location>
</feature>
<dbReference type="GO" id="GO:0005886">
    <property type="term" value="C:plasma membrane"/>
    <property type="evidence" value="ECO:0007669"/>
    <property type="project" value="UniProtKB-SubCell"/>
</dbReference>
<evidence type="ECO:0000313" key="11">
    <source>
        <dbReference type="Proteomes" id="UP000310200"/>
    </source>
</evidence>
<feature type="transmembrane region" description="Helical" evidence="8">
    <location>
        <begin position="189"/>
        <end position="206"/>
    </location>
</feature>
<evidence type="ECO:0000256" key="4">
    <source>
        <dbReference type="ARBA" id="ARBA00022597"/>
    </source>
</evidence>
<dbReference type="InterPro" id="IPR050549">
    <property type="entry name" value="MFS_Trehalose_Transporter"/>
</dbReference>
<reference evidence="10 11" key="1">
    <citation type="journal article" date="2019" name="Philos. Trans. R. Soc. Lond., B, Biol. Sci.">
        <title>Ant behaviour and brain gene expression of defending hosts depend on the ecological success of the intruding social parasite.</title>
        <authorList>
            <person name="Kaur R."/>
            <person name="Stoldt M."/>
            <person name="Jongepier E."/>
            <person name="Feldmeyer B."/>
            <person name="Menzel F."/>
            <person name="Bornberg-Bauer E."/>
            <person name="Foitzik S."/>
        </authorList>
    </citation>
    <scope>NUCLEOTIDE SEQUENCE [LARGE SCALE GENOMIC DNA]</scope>
    <source>
        <tissue evidence="10">Whole body</tissue>
    </source>
</reference>
<dbReference type="InterPro" id="IPR005828">
    <property type="entry name" value="MFS_sugar_transport-like"/>
</dbReference>
<feature type="transmembrane region" description="Helical" evidence="8">
    <location>
        <begin position="102"/>
        <end position="122"/>
    </location>
</feature>
<keyword evidence="5 8" id="KW-0812">Transmembrane</keyword>
<keyword evidence="11" id="KW-1185">Reference proteome</keyword>
<accession>A0A4S2KU28</accession>
<evidence type="ECO:0000256" key="7">
    <source>
        <dbReference type="ARBA" id="ARBA00023136"/>
    </source>
</evidence>
<keyword evidence="4" id="KW-0762">Sugar transport</keyword>
<feature type="transmembrane region" description="Helical" evidence="8">
    <location>
        <begin position="340"/>
        <end position="365"/>
    </location>
</feature>
<dbReference type="InterPro" id="IPR036259">
    <property type="entry name" value="MFS_trans_sf"/>
</dbReference>
<feature type="transmembrane region" description="Helical" evidence="8">
    <location>
        <begin position="128"/>
        <end position="149"/>
    </location>
</feature>
<comment type="subcellular location">
    <subcellularLocation>
        <location evidence="1">Cell membrane</location>
        <topology evidence="1">Multi-pass membrane protein</topology>
    </subcellularLocation>
</comment>
<feature type="transmembrane region" description="Helical" evidence="8">
    <location>
        <begin position="21"/>
        <end position="41"/>
    </location>
</feature>
<dbReference type="PANTHER" id="PTHR48021">
    <property type="match status" value="1"/>
</dbReference>
<keyword evidence="7 8" id="KW-0472">Membrane</keyword>
<sequence length="506" mass="56203">MKINDSNTKVKLRLRQSMTALGPLLGVCVTGMSSGYSAILLPQLKTISTNDSESLSSESASVDHFGALSIDQESWIAAAVTLLVAPGCWTGGFVAEKLGRKTSVTLLFPVYFISWLIIALANSIDVLIAGRLLCGYCAGVLAPIFSIYLSETTDPQLRGVLLGATSLTLSAGILACHAMGTWLHWRTTAYISGVLPVICWILCVYSQESPLWLLGKGKIENARRSWIYLRGEESLEEFSLLETDRLAEISAKRIEKRSLLRSFRKTWSSRNFLMPFSIVCLYFFIMQFSGTNVMTFYCVEMLTDVSGPAYAYLITLIVDVIRLIFAVLVFVFLKICRRRTVMLISGFGAAITMLSLSACLTFDIGRPWSPMILLITYVGLLSMGLFFLPWMYCGELFSRKHRGFGSGLATSFNFACLFVVIKTMPLMMEFVKPEGTFAVYGTVALVGTSVLYFILPETKNKTLQEIQMSFGKEFHAPQAQSADVPLRERVSFEKNNGLDKEMPLDK</sequence>
<keyword evidence="6 8" id="KW-1133">Transmembrane helix</keyword>
<feature type="transmembrane region" description="Helical" evidence="8">
    <location>
        <begin position="309"/>
        <end position="333"/>
    </location>
</feature>
<dbReference type="Proteomes" id="UP000310200">
    <property type="component" value="Unassembled WGS sequence"/>
</dbReference>
<evidence type="ECO:0000256" key="6">
    <source>
        <dbReference type="ARBA" id="ARBA00022989"/>
    </source>
</evidence>
<protein>
    <recommendedName>
        <fullName evidence="9">Major facilitator superfamily (MFS) profile domain-containing protein</fullName>
    </recommendedName>
</protein>
<proteinExistence type="predicted"/>
<evidence type="ECO:0000256" key="5">
    <source>
        <dbReference type="ARBA" id="ARBA00022692"/>
    </source>
</evidence>
<feature type="domain" description="Major facilitator superfamily (MFS) profile" evidence="9">
    <location>
        <begin position="19"/>
        <end position="459"/>
    </location>
</feature>
<evidence type="ECO:0000313" key="10">
    <source>
        <dbReference type="EMBL" id="TGZ53563.1"/>
    </source>
</evidence>
<evidence type="ECO:0000256" key="2">
    <source>
        <dbReference type="ARBA" id="ARBA00022448"/>
    </source>
</evidence>
<dbReference type="FunFam" id="1.20.1250.20:FF:000218">
    <property type="entry name" value="facilitated trehalose transporter Tret1"/>
    <property type="match status" value="1"/>
</dbReference>
<dbReference type="GO" id="GO:0022857">
    <property type="term" value="F:transmembrane transporter activity"/>
    <property type="evidence" value="ECO:0007669"/>
    <property type="project" value="InterPro"/>
</dbReference>
<feature type="transmembrane region" description="Helical" evidence="8">
    <location>
        <begin position="404"/>
        <end position="425"/>
    </location>
</feature>